<keyword evidence="2" id="KW-1185">Reference proteome</keyword>
<reference evidence="1 2" key="1">
    <citation type="submission" date="2022-11" db="EMBL/GenBank/DDBJ databases">
        <title>Minimal conservation of predation-associated metabolite biosynthetic gene clusters underscores biosynthetic potential of Myxococcota including descriptions for ten novel species: Archangium lansinium sp. nov., Myxococcus landrumus sp. nov., Nannocystis bai.</title>
        <authorList>
            <person name="Ahearne A."/>
            <person name="Stevens C."/>
            <person name="Dowd S."/>
        </authorList>
    </citation>
    <scope>NUCLEOTIDE SEQUENCE [LARGE SCALE GENOMIC DNA]</scope>
    <source>
        <strain evidence="1 2">NCELM</strain>
    </source>
</reference>
<name>A0ABT5BEX3_9BACT</name>
<dbReference type="EMBL" id="JAQNDN010000019">
    <property type="protein sequence ID" value="MDC0672160.1"/>
    <property type="molecule type" value="Genomic_DNA"/>
</dbReference>
<dbReference type="Proteomes" id="UP001217838">
    <property type="component" value="Unassembled WGS sequence"/>
</dbReference>
<dbReference type="RefSeq" id="WP_272003450.1">
    <property type="nucleotide sequence ID" value="NZ_JAQNDN010000019.1"/>
</dbReference>
<protein>
    <submittedName>
        <fullName evidence="1">Uncharacterized protein</fullName>
    </submittedName>
</protein>
<accession>A0ABT5BEX3</accession>
<proteinExistence type="predicted"/>
<comment type="caution">
    <text evidence="1">The sequence shown here is derived from an EMBL/GenBank/DDBJ whole genome shotgun (WGS) entry which is preliminary data.</text>
</comment>
<sequence length="656" mass="71335">MRPHPLAGFFTVDPDAILGAQDRLAAEDEPARARVVRPGLAPFVAGLRAPPEGLWSEAYFGPEDARDPAAWGVALLPQAMLHPGLVPAIAAALGLRTTEVRAVAEMRAWIDAEGRIRTPPGHPGVDASLETTLVDWPPYPFDETLRRLEAACDPAYHERLATLYAELGIDAKAIAQDDKSWEAEAYANTGPNALQVALTARGGSEVAARLMVLRVPVPPVNERPLERRPGGVWVAGARSESITALLVATVRLGQLIQYEAPANVIAYHVLVVQRALAAMLAAWGSGEAPEPELAVSLACLAGDGPNDGPEWQLPASHADLAAPTGLAFVDARRAVLGTATTTFEIDLVTGAVRDWWRSAGMVIQTCFDGHVLYSGGWQYACFELARGRWRGGELPAWVPCVFEELQEVSFLIETATGRRHRLAALGDYPVELLVTPCLRYLAAHDKHGSGGVYRHDGEMQMPTYLRLGEPPVMWPEGQLRAPTEAEVRRLRDTAWAYAGLNALVLCEARDAWRRVQDQAVVEGTRALLGLPFAVTAAAFDRAGREVLVASQSELWHLALDPEPRLRARFDLQPLQAMLLGPPGRSRPRVDALNAALCRHGTLVAVAEADADELAQLNAASAFDHPRLLGRRRARRLVAHAQAAERARKLPRLWPRR</sequence>
<dbReference type="SUPFAM" id="SSF63829">
    <property type="entry name" value="Calcium-dependent phosphotriesterase"/>
    <property type="match status" value="1"/>
</dbReference>
<organism evidence="1 2">
    <name type="scientific">Nannocystis radixulma</name>
    <dbReference type="NCBI Taxonomy" id="2995305"/>
    <lineage>
        <taxon>Bacteria</taxon>
        <taxon>Pseudomonadati</taxon>
        <taxon>Myxococcota</taxon>
        <taxon>Polyangia</taxon>
        <taxon>Nannocystales</taxon>
        <taxon>Nannocystaceae</taxon>
        <taxon>Nannocystis</taxon>
    </lineage>
</organism>
<gene>
    <name evidence="1" type="ORF">POL58_30715</name>
</gene>
<evidence type="ECO:0000313" key="2">
    <source>
        <dbReference type="Proteomes" id="UP001217838"/>
    </source>
</evidence>
<evidence type="ECO:0000313" key="1">
    <source>
        <dbReference type="EMBL" id="MDC0672160.1"/>
    </source>
</evidence>